<dbReference type="InterPro" id="IPR011004">
    <property type="entry name" value="Trimer_LpxA-like_sf"/>
</dbReference>
<dbReference type="PANTHER" id="PTHR13061">
    <property type="entry name" value="DYNACTIN SUBUNIT P25"/>
    <property type="match status" value="1"/>
</dbReference>
<evidence type="ECO:0000313" key="2">
    <source>
        <dbReference type="Proteomes" id="UP000295830"/>
    </source>
</evidence>
<gene>
    <name evidence="1" type="ORF">DES49_2634</name>
</gene>
<dbReference type="InterPro" id="IPR047324">
    <property type="entry name" value="LbH_gamma_CA-like"/>
</dbReference>
<reference evidence="1 2" key="1">
    <citation type="submission" date="2019-03" db="EMBL/GenBank/DDBJ databases">
        <title>Genomic Encyclopedia of Type Strains, Phase IV (KMG-IV): sequencing the most valuable type-strain genomes for metagenomic binning, comparative biology and taxonomic classification.</title>
        <authorList>
            <person name="Goeker M."/>
        </authorList>
    </citation>
    <scope>NUCLEOTIDE SEQUENCE [LARGE SCALE GENOMIC DNA]</scope>
    <source>
        <strain evidence="1 2">DSM 15505</strain>
    </source>
</reference>
<dbReference type="PANTHER" id="PTHR13061:SF29">
    <property type="entry name" value="GAMMA CARBONIC ANHYDRASE-LIKE 1, MITOCHONDRIAL-RELATED"/>
    <property type="match status" value="1"/>
</dbReference>
<dbReference type="InterPro" id="IPR050484">
    <property type="entry name" value="Transf_Hexapept/Carb_Anhydrase"/>
</dbReference>
<accession>A0A4R7JKX5</accession>
<dbReference type="SUPFAM" id="SSF51161">
    <property type="entry name" value="Trimeric LpxA-like enzymes"/>
    <property type="match status" value="1"/>
</dbReference>
<dbReference type="CDD" id="cd04645">
    <property type="entry name" value="LbH_gamma_CA_like"/>
    <property type="match status" value="1"/>
</dbReference>
<sequence length="181" mass="19239">MIYQLGDRQTELRGSGHFIAANATVIGSVVLDDRASVWFNAVIRGDNDWITVGPESNVQDGAVLHTDPGIPLTMGRGVTVGHQAMLHGCDVGDYSLIGINAVVLNGAHIGKYCLIGANALVPEGMEIPDGSLVLGSPATIKRTLSDDQQKYLAYAAQHYVDNAERYNRELKAVHEGDVGAG</sequence>
<proteinExistence type="predicted"/>
<dbReference type="GO" id="GO:0016740">
    <property type="term" value="F:transferase activity"/>
    <property type="evidence" value="ECO:0007669"/>
    <property type="project" value="UniProtKB-KW"/>
</dbReference>
<dbReference type="RefSeq" id="WP_133736860.1">
    <property type="nucleotide sequence ID" value="NZ_SOAX01000006.1"/>
</dbReference>
<dbReference type="Gene3D" id="2.160.10.10">
    <property type="entry name" value="Hexapeptide repeat proteins"/>
    <property type="match status" value="1"/>
</dbReference>
<evidence type="ECO:0000313" key="1">
    <source>
        <dbReference type="EMBL" id="TDT38650.1"/>
    </source>
</evidence>
<dbReference type="OrthoDB" id="9803036at2"/>
<dbReference type="InterPro" id="IPR001451">
    <property type="entry name" value="Hexapep"/>
</dbReference>
<name>A0A4R7JKX5_9GAMM</name>
<dbReference type="EMBL" id="SOAX01000006">
    <property type="protein sequence ID" value="TDT38650.1"/>
    <property type="molecule type" value="Genomic_DNA"/>
</dbReference>
<dbReference type="AlphaFoldDB" id="A0A4R7JKX5"/>
<keyword evidence="1" id="KW-0808">Transferase</keyword>
<comment type="caution">
    <text evidence="1">The sequence shown here is derived from an EMBL/GenBank/DDBJ whole genome shotgun (WGS) entry which is preliminary data.</text>
</comment>
<organism evidence="1 2">
    <name type="scientific">Halospina denitrificans</name>
    <dbReference type="NCBI Taxonomy" id="332522"/>
    <lineage>
        <taxon>Bacteria</taxon>
        <taxon>Pseudomonadati</taxon>
        <taxon>Pseudomonadota</taxon>
        <taxon>Gammaproteobacteria</taxon>
        <taxon>Halospina</taxon>
    </lineage>
</organism>
<protein>
    <submittedName>
        <fullName evidence="1">Carbonic anhydrase/acetyltransferase-like protein (Isoleucine patch superfamily)</fullName>
    </submittedName>
</protein>
<dbReference type="Proteomes" id="UP000295830">
    <property type="component" value="Unassembled WGS sequence"/>
</dbReference>
<dbReference type="Pfam" id="PF00132">
    <property type="entry name" value="Hexapep"/>
    <property type="match status" value="1"/>
</dbReference>
<keyword evidence="2" id="KW-1185">Reference proteome</keyword>